<dbReference type="InterPro" id="IPR002818">
    <property type="entry name" value="DJ-1/PfpI"/>
</dbReference>
<sequence length="199" mass="21959">MKKNVAILLFDNAEVLDFAGPFEVFSVASELKNFELFNVFTVARDSKAISAVNGLSVNPKYNFQDCPPVDILIISGGVGTRQAMVDKETLNWVEQIHQNTLYTVSICSGSRILGALGLLDNKKYCTHQGVYEHMAEIVPSGLPQKEKRFVQEGKIFTSGGISAGIDLSFHIVSLLYGSHTVKETADYMEYNLISNGSEW</sequence>
<dbReference type="CDD" id="cd03139">
    <property type="entry name" value="GATase1_PfpI_2"/>
    <property type="match status" value="1"/>
</dbReference>
<dbReference type="GO" id="GO:0006355">
    <property type="term" value="P:regulation of DNA-templated transcription"/>
    <property type="evidence" value="ECO:0007669"/>
    <property type="project" value="TreeGrafter"/>
</dbReference>
<gene>
    <name evidence="2" type="ORF">SAMN05421866_3076</name>
</gene>
<feature type="domain" description="DJ-1/PfpI" evidence="1">
    <location>
        <begin position="3"/>
        <end position="173"/>
    </location>
</feature>
<dbReference type="RefSeq" id="WP_073064474.1">
    <property type="nucleotide sequence ID" value="NZ_FQWT01000004.1"/>
</dbReference>
<dbReference type="eggNOG" id="COG4977">
    <property type="taxonomic scope" value="Bacteria"/>
</dbReference>
<dbReference type="InterPro" id="IPR029062">
    <property type="entry name" value="Class_I_gatase-like"/>
</dbReference>
<reference evidence="3" key="1">
    <citation type="submission" date="2016-11" db="EMBL/GenBank/DDBJ databases">
        <authorList>
            <person name="Varghese N."/>
            <person name="Submissions S."/>
        </authorList>
    </citation>
    <scope>NUCLEOTIDE SEQUENCE [LARGE SCALE GENOMIC DNA]</scope>
    <source>
        <strain evidence="3">DSM 19055</strain>
    </source>
</reference>
<dbReference type="PANTHER" id="PTHR43130:SF14">
    <property type="entry name" value="DJ-1_PFPI DOMAIN-CONTAINING PROTEIN"/>
    <property type="match status" value="1"/>
</dbReference>
<keyword evidence="3" id="KW-1185">Reference proteome</keyword>
<dbReference type="PANTHER" id="PTHR43130">
    <property type="entry name" value="ARAC-FAMILY TRANSCRIPTIONAL REGULATOR"/>
    <property type="match status" value="1"/>
</dbReference>
<dbReference type="STRING" id="421058.SAMN05421866_3076"/>
<dbReference type="EMBL" id="FQWT01000004">
    <property type="protein sequence ID" value="SHH53061.1"/>
    <property type="molecule type" value="Genomic_DNA"/>
</dbReference>
<protein>
    <submittedName>
        <fullName evidence="2">DJ-1/PfpI family protein</fullName>
    </submittedName>
</protein>
<organism evidence="2 3">
    <name type="scientific">Chryseobacterium oranimense</name>
    <dbReference type="NCBI Taxonomy" id="421058"/>
    <lineage>
        <taxon>Bacteria</taxon>
        <taxon>Pseudomonadati</taxon>
        <taxon>Bacteroidota</taxon>
        <taxon>Flavobacteriia</taxon>
        <taxon>Flavobacteriales</taxon>
        <taxon>Weeksellaceae</taxon>
        <taxon>Chryseobacterium group</taxon>
        <taxon>Chryseobacterium</taxon>
    </lineage>
</organism>
<evidence type="ECO:0000313" key="2">
    <source>
        <dbReference type="EMBL" id="SHH53061.1"/>
    </source>
</evidence>
<accession>A0A1M5TQU9</accession>
<dbReference type="Pfam" id="PF01965">
    <property type="entry name" value="DJ-1_PfpI"/>
    <property type="match status" value="1"/>
</dbReference>
<name>A0A1M5TQU9_9FLAO</name>
<dbReference type="InterPro" id="IPR052158">
    <property type="entry name" value="INH-QAR"/>
</dbReference>
<proteinExistence type="predicted"/>
<evidence type="ECO:0000259" key="1">
    <source>
        <dbReference type="Pfam" id="PF01965"/>
    </source>
</evidence>
<dbReference type="Gene3D" id="3.40.50.880">
    <property type="match status" value="1"/>
</dbReference>
<dbReference type="SUPFAM" id="SSF52317">
    <property type="entry name" value="Class I glutamine amidotransferase-like"/>
    <property type="match status" value="1"/>
</dbReference>
<dbReference type="OrthoDB" id="9803764at2"/>
<dbReference type="AlphaFoldDB" id="A0A1M5TQU9"/>
<evidence type="ECO:0000313" key="3">
    <source>
        <dbReference type="Proteomes" id="UP000184047"/>
    </source>
</evidence>
<dbReference type="Proteomes" id="UP000184047">
    <property type="component" value="Unassembled WGS sequence"/>
</dbReference>